<comment type="subcellular location">
    <subcellularLocation>
        <location evidence="7">Cytoplasm</location>
    </subcellularLocation>
</comment>
<dbReference type="InterPro" id="IPR036523">
    <property type="entry name" value="SurE-like_sf"/>
</dbReference>
<dbReference type="Pfam" id="PF01975">
    <property type="entry name" value="SurE"/>
    <property type="match status" value="1"/>
</dbReference>
<dbReference type="InterPro" id="IPR030048">
    <property type="entry name" value="SurE"/>
</dbReference>
<evidence type="ECO:0000313" key="9">
    <source>
        <dbReference type="EMBL" id="EEK17311.1"/>
    </source>
</evidence>
<dbReference type="eggNOG" id="COG0496">
    <property type="taxonomic scope" value="Bacteria"/>
</dbReference>
<keyword evidence="4 7" id="KW-0479">Metal-binding</keyword>
<comment type="function">
    <text evidence="7">Nucleotidase that shows phosphatase activity on nucleoside 5'-monophosphates.</text>
</comment>
<gene>
    <name evidence="7 9" type="primary">surE</name>
    <name evidence="9" type="ORF">PORUE0001_1191</name>
</gene>
<sequence length="254" mass="27796">MKILLTNDDGVHAQGIRELAETLAQIATVTVVAPTEPRSGASSQITSRTPLRITLMEESEQLPYQLYSCSGTPVDCVKLALNTIFATTLPDLVVSGINHGRNDGICAIYSGTAGAAIEAAIARIPAVAFSLADHSDKCDFSEVCAFAKQFIPQVMEHGLPRTTMLNVNFPKAPAKGIKWAPQGTGRFVNEYMRSETPHGTPVYWMQGDQVDPDHRTGTDHYWLVEGYATIAPLQIDMTDHPFLERATKEWPLQL</sequence>
<dbReference type="GO" id="GO:0008253">
    <property type="term" value="F:5'-nucleotidase activity"/>
    <property type="evidence" value="ECO:0007669"/>
    <property type="project" value="UniProtKB-UniRule"/>
</dbReference>
<comment type="catalytic activity">
    <reaction evidence="1 7">
        <text>a ribonucleoside 5'-phosphate + H2O = a ribonucleoside + phosphate</text>
        <dbReference type="Rhea" id="RHEA:12484"/>
        <dbReference type="ChEBI" id="CHEBI:15377"/>
        <dbReference type="ChEBI" id="CHEBI:18254"/>
        <dbReference type="ChEBI" id="CHEBI:43474"/>
        <dbReference type="ChEBI" id="CHEBI:58043"/>
        <dbReference type="EC" id="3.1.3.5"/>
    </reaction>
</comment>
<evidence type="ECO:0000259" key="8">
    <source>
        <dbReference type="Pfam" id="PF01975"/>
    </source>
</evidence>
<evidence type="ECO:0000256" key="7">
    <source>
        <dbReference type="HAMAP-Rule" id="MF_00060"/>
    </source>
</evidence>
<evidence type="ECO:0000256" key="2">
    <source>
        <dbReference type="ARBA" id="ARBA00011062"/>
    </source>
</evidence>
<dbReference type="SUPFAM" id="SSF64167">
    <property type="entry name" value="SurE-like"/>
    <property type="match status" value="1"/>
</dbReference>
<feature type="domain" description="Survival protein SurE-like phosphatase/nucleotidase" evidence="8">
    <location>
        <begin position="3"/>
        <end position="186"/>
    </location>
</feature>
<protein>
    <recommendedName>
        <fullName evidence="7">5'-nucleotidase SurE</fullName>
        <ecNumber evidence="7">3.1.3.5</ecNumber>
    </recommendedName>
    <alternativeName>
        <fullName evidence="7">Nucleoside 5'-monophosphate phosphohydrolase</fullName>
    </alternativeName>
</protein>
<dbReference type="EC" id="3.1.3.5" evidence="7"/>
<feature type="binding site" evidence="7">
    <location>
        <position position="98"/>
    </location>
    <ligand>
        <name>a divalent metal cation</name>
        <dbReference type="ChEBI" id="CHEBI:60240"/>
    </ligand>
</feature>
<evidence type="ECO:0000313" key="10">
    <source>
        <dbReference type="Proteomes" id="UP000003303"/>
    </source>
</evidence>
<dbReference type="PANTHER" id="PTHR30457">
    <property type="entry name" value="5'-NUCLEOTIDASE SURE"/>
    <property type="match status" value="1"/>
</dbReference>
<organism evidence="9 10">
    <name type="scientific">Porphyromonas uenonis 60-3</name>
    <dbReference type="NCBI Taxonomy" id="596327"/>
    <lineage>
        <taxon>Bacteria</taxon>
        <taxon>Pseudomonadati</taxon>
        <taxon>Bacteroidota</taxon>
        <taxon>Bacteroidia</taxon>
        <taxon>Bacteroidales</taxon>
        <taxon>Porphyromonadaceae</taxon>
        <taxon>Porphyromonas</taxon>
    </lineage>
</organism>
<dbReference type="EMBL" id="ACLR01000088">
    <property type="protein sequence ID" value="EEK17311.1"/>
    <property type="molecule type" value="Genomic_DNA"/>
</dbReference>
<keyword evidence="10" id="KW-1185">Reference proteome</keyword>
<feature type="binding site" evidence="7">
    <location>
        <position position="39"/>
    </location>
    <ligand>
        <name>a divalent metal cation</name>
        <dbReference type="ChEBI" id="CHEBI:60240"/>
    </ligand>
</feature>
<comment type="cofactor">
    <cofactor evidence="7">
        <name>a divalent metal cation</name>
        <dbReference type="ChEBI" id="CHEBI:60240"/>
    </cofactor>
    <text evidence="7">Binds 1 divalent metal cation per subunit.</text>
</comment>
<name>C2MAB7_9PORP</name>
<accession>C2MAB7</accession>
<dbReference type="Gene3D" id="3.40.1210.10">
    <property type="entry name" value="Survival protein SurE-like phosphatase/nucleotidase"/>
    <property type="match status" value="1"/>
</dbReference>
<reference evidence="9 10" key="1">
    <citation type="submission" date="2009-04" db="EMBL/GenBank/DDBJ databases">
        <authorList>
            <person name="Sebastian Y."/>
            <person name="Madupu R."/>
            <person name="Durkin A.S."/>
            <person name="Torralba M."/>
            <person name="Methe B."/>
            <person name="Sutton G.G."/>
            <person name="Strausberg R.L."/>
            <person name="Nelson K.E."/>
        </authorList>
    </citation>
    <scope>NUCLEOTIDE SEQUENCE [LARGE SCALE GENOMIC DNA]</scope>
    <source>
        <strain evidence="9 10">60-3</strain>
    </source>
</reference>
<dbReference type="InterPro" id="IPR002828">
    <property type="entry name" value="SurE-like_Pase/nucleotidase"/>
</dbReference>
<dbReference type="NCBIfam" id="NF001492">
    <property type="entry name" value="PRK00346.2-2"/>
    <property type="match status" value="1"/>
</dbReference>
<dbReference type="NCBIfam" id="TIGR00087">
    <property type="entry name" value="surE"/>
    <property type="match status" value="1"/>
</dbReference>
<keyword evidence="6 7" id="KW-0378">Hydrolase</keyword>
<evidence type="ECO:0000256" key="6">
    <source>
        <dbReference type="ARBA" id="ARBA00022801"/>
    </source>
</evidence>
<feature type="binding site" evidence="7">
    <location>
        <position position="9"/>
    </location>
    <ligand>
        <name>a divalent metal cation</name>
        <dbReference type="ChEBI" id="CHEBI:60240"/>
    </ligand>
</feature>
<dbReference type="GO" id="GO:0008254">
    <property type="term" value="F:3'-nucleotidase activity"/>
    <property type="evidence" value="ECO:0007669"/>
    <property type="project" value="TreeGrafter"/>
</dbReference>
<dbReference type="GO" id="GO:0000166">
    <property type="term" value="F:nucleotide binding"/>
    <property type="evidence" value="ECO:0007669"/>
    <property type="project" value="UniProtKB-KW"/>
</dbReference>
<evidence type="ECO:0000256" key="5">
    <source>
        <dbReference type="ARBA" id="ARBA00022741"/>
    </source>
</evidence>
<dbReference type="GO" id="GO:0046872">
    <property type="term" value="F:metal ion binding"/>
    <property type="evidence" value="ECO:0007669"/>
    <property type="project" value="UniProtKB-UniRule"/>
</dbReference>
<proteinExistence type="inferred from homology"/>
<feature type="binding site" evidence="7">
    <location>
        <position position="8"/>
    </location>
    <ligand>
        <name>a divalent metal cation</name>
        <dbReference type="ChEBI" id="CHEBI:60240"/>
    </ligand>
</feature>
<keyword evidence="3 7" id="KW-0963">Cytoplasm</keyword>
<dbReference type="OrthoDB" id="9780815at2"/>
<comment type="similarity">
    <text evidence="2 7">Belongs to the SurE nucleotidase family.</text>
</comment>
<evidence type="ECO:0000256" key="4">
    <source>
        <dbReference type="ARBA" id="ARBA00022723"/>
    </source>
</evidence>
<dbReference type="AlphaFoldDB" id="C2MAB7"/>
<dbReference type="Proteomes" id="UP000003303">
    <property type="component" value="Unassembled WGS sequence"/>
</dbReference>
<dbReference type="RefSeq" id="WP_007364886.1">
    <property type="nucleotide sequence ID" value="NZ_ACLR01000088.1"/>
</dbReference>
<dbReference type="PANTHER" id="PTHR30457:SF12">
    <property type="entry name" value="5'_3'-NUCLEOTIDASE SURE"/>
    <property type="match status" value="1"/>
</dbReference>
<comment type="caution">
    <text evidence="9">The sequence shown here is derived from an EMBL/GenBank/DDBJ whole genome shotgun (WGS) entry which is preliminary data.</text>
</comment>
<keyword evidence="5 7" id="KW-0547">Nucleotide-binding</keyword>
<dbReference type="STRING" id="596327.PORUE0001_1191"/>
<evidence type="ECO:0000256" key="3">
    <source>
        <dbReference type="ARBA" id="ARBA00022490"/>
    </source>
</evidence>
<dbReference type="HAMAP" id="MF_00060">
    <property type="entry name" value="SurE"/>
    <property type="match status" value="1"/>
</dbReference>
<evidence type="ECO:0000256" key="1">
    <source>
        <dbReference type="ARBA" id="ARBA00000815"/>
    </source>
</evidence>
<dbReference type="GO" id="GO:0004309">
    <property type="term" value="F:exopolyphosphatase activity"/>
    <property type="evidence" value="ECO:0007669"/>
    <property type="project" value="TreeGrafter"/>
</dbReference>
<dbReference type="GO" id="GO:0005737">
    <property type="term" value="C:cytoplasm"/>
    <property type="evidence" value="ECO:0007669"/>
    <property type="project" value="UniProtKB-SubCell"/>
</dbReference>